<evidence type="ECO:0000256" key="1">
    <source>
        <dbReference type="ARBA" id="ARBA00022491"/>
    </source>
</evidence>
<dbReference type="Gene3D" id="2.60.120.10">
    <property type="entry name" value="Jelly Rolls"/>
    <property type="match status" value="1"/>
</dbReference>
<dbReference type="Proteomes" id="UP000419138">
    <property type="component" value="Unassembled WGS sequence"/>
</dbReference>
<dbReference type="InterPro" id="IPR018060">
    <property type="entry name" value="HTH_AraC"/>
</dbReference>
<name>A0A646KDX4_STRJU</name>
<dbReference type="InterPro" id="IPR014710">
    <property type="entry name" value="RmlC-like_jellyroll"/>
</dbReference>
<dbReference type="SUPFAM" id="SSF46689">
    <property type="entry name" value="Homeodomain-like"/>
    <property type="match status" value="1"/>
</dbReference>
<dbReference type="InterPro" id="IPR018062">
    <property type="entry name" value="HTH_AraC-typ_CS"/>
</dbReference>
<evidence type="ECO:0000313" key="9">
    <source>
        <dbReference type="EMBL" id="MQT00482.1"/>
    </source>
</evidence>
<dbReference type="Pfam" id="PF12833">
    <property type="entry name" value="HTH_18"/>
    <property type="match status" value="1"/>
</dbReference>
<evidence type="ECO:0000313" key="10">
    <source>
        <dbReference type="Proteomes" id="UP000419138"/>
    </source>
</evidence>
<dbReference type="FunFam" id="1.10.10.60:FF:000132">
    <property type="entry name" value="AraC family transcriptional regulator"/>
    <property type="match status" value="1"/>
</dbReference>
<keyword evidence="1" id="KW-0678">Repressor</keyword>
<dbReference type="SUPFAM" id="SSF51182">
    <property type="entry name" value="RmlC-like cupins"/>
    <property type="match status" value="1"/>
</dbReference>
<dbReference type="PROSITE" id="PS00041">
    <property type="entry name" value="HTH_ARAC_FAMILY_1"/>
    <property type="match status" value="1"/>
</dbReference>
<evidence type="ECO:0000256" key="7">
    <source>
        <dbReference type="SAM" id="MobiDB-lite"/>
    </source>
</evidence>
<feature type="compositionally biased region" description="Polar residues" evidence="7">
    <location>
        <begin position="19"/>
        <end position="29"/>
    </location>
</feature>
<reference evidence="9 10" key="1">
    <citation type="submission" date="2019-05" db="EMBL/GenBank/DDBJ databases">
        <title>Comparative genomics and metabolomics analyses of clavulanic acid producing Streptomyces species provides insight into specialized metabolism and evolution of beta-lactam biosynthetic gene clusters.</title>
        <authorList>
            <person name="Moore M.A."/>
            <person name="Cruz-Morales P."/>
            <person name="Barona Gomez F."/>
            <person name="Kapil T."/>
        </authorList>
    </citation>
    <scope>NUCLEOTIDE SEQUENCE [LARGE SCALE GENOMIC DNA]</scope>
    <source>
        <strain evidence="9 10">NRRL 5741</strain>
    </source>
</reference>
<keyword evidence="3" id="KW-0238">DNA-binding</keyword>
<dbReference type="PANTHER" id="PTHR11019:SF199">
    <property type="entry name" value="HTH-TYPE TRANSCRIPTIONAL REGULATOR NIMR"/>
    <property type="match status" value="1"/>
</dbReference>
<proteinExistence type="predicted"/>
<protein>
    <recommendedName>
        <fullName evidence="5">HTH-type transcriptional regulator RipA</fullName>
    </recommendedName>
    <alternativeName>
        <fullName evidence="6">Repressor of iron proteins A</fullName>
    </alternativeName>
</protein>
<evidence type="ECO:0000256" key="2">
    <source>
        <dbReference type="ARBA" id="ARBA00023015"/>
    </source>
</evidence>
<dbReference type="AlphaFoldDB" id="A0A646KDX4"/>
<dbReference type="EMBL" id="VCLA01000078">
    <property type="protein sequence ID" value="MQT00482.1"/>
    <property type="molecule type" value="Genomic_DNA"/>
</dbReference>
<feature type="domain" description="HTH araC/xylS-type" evidence="8">
    <location>
        <begin position="191"/>
        <end position="288"/>
    </location>
</feature>
<dbReference type="GO" id="GO:0043565">
    <property type="term" value="F:sequence-specific DNA binding"/>
    <property type="evidence" value="ECO:0007669"/>
    <property type="project" value="InterPro"/>
</dbReference>
<organism evidence="9 10">
    <name type="scientific">Streptomyces jumonjinensis</name>
    <dbReference type="NCBI Taxonomy" id="1945"/>
    <lineage>
        <taxon>Bacteria</taxon>
        <taxon>Bacillati</taxon>
        <taxon>Actinomycetota</taxon>
        <taxon>Actinomycetes</taxon>
        <taxon>Kitasatosporales</taxon>
        <taxon>Streptomycetaceae</taxon>
        <taxon>Streptomyces</taxon>
    </lineage>
</organism>
<dbReference type="SMART" id="SM00342">
    <property type="entry name" value="HTH_ARAC"/>
    <property type="match status" value="1"/>
</dbReference>
<comment type="caution">
    <text evidence="9">The sequence shown here is derived from an EMBL/GenBank/DDBJ whole genome shotgun (WGS) entry which is preliminary data.</text>
</comment>
<feature type="region of interest" description="Disordered" evidence="7">
    <location>
        <begin position="1"/>
        <end position="29"/>
    </location>
</feature>
<evidence type="ECO:0000256" key="3">
    <source>
        <dbReference type="ARBA" id="ARBA00023125"/>
    </source>
</evidence>
<dbReference type="InterPro" id="IPR011051">
    <property type="entry name" value="RmlC_Cupin_sf"/>
</dbReference>
<evidence type="ECO:0000256" key="6">
    <source>
        <dbReference type="ARBA" id="ARBA00079449"/>
    </source>
</evidence>
<evidence type="ECO:0000256" key="5">
    <source>
        <dbReference type="ARBA" id="ARBA00074140"/>
    </source>
</evidence>
<dbReference type="OrthoDB" id="2039152at2"/>
<dbReference type="PROSITE" id="PS01124">
    <property type="entry name" value="HTH_ARAC_FAMILY_2"/>
    <property type="match status" value="1"/>
</dbReference>
<gene>
    <name evidence="9" type="ORF">FF041_09650</name>
</gene>
<accession>A0A646KDX4</accession>
<evidence type="ECO:0000256" key="4">
    <source>
        <dbReference type="ARBA" id="ARBA00023163"/>
    </source>
</evidence>
<dbReference type="InterPro" id="IPR009057">
    <property type="entry name" value="Homeodomain-like_sf"/>
</dbReference>
<dbReference type="CDD" id="cd06124">
    <property type="entry name" value="cupin_NimR-like_N"/>
    <property type="match status" value="1"/>
</dbReference>
<keyword evidence="10" id="KW-1185">Reference proteome</keyword>
<evidence type="ECO:0000259" key="8">
    <source>
        <dbReference type="PROSITE" id="PS01124"/>
    </source>
</evidence>
<dbReference type="PANTHER" id="PTHR11019">
    <property type="entry name" value="HTH-TYPE TRANSCRIPTIONAL REGULATOR NIMR"/>
    <property type="match status" value="1"/>
</dbReference>
<keyword evidence="2" id="KW-0805">Transcription regulation</keyword>
<keyword evidence="4" id="KW-0804">Transcription</keyword>
<dbReference type="Pfam" id="PF02311">
    <property type="entry name" value="AraC_binding"/>
    <property type="match status" value="1"/>
</dbReference>
<sequence>MSRRYGRLPAGRNARRGHTTSPWGHGTSTTRPTLCHVIESAAGAVPPGIGAIVVGNFPLAAGQWIEAHSHPQHQLAWTRRGVLSVAVDDAYWVLPPTRALWLPAGVVHRTGATRDAVLCSLYLEPDRCGLDWTEPTPVGVDGLLAHLIAYLSRDGLADDARLRAEAVVLDLLRPLPAMPIDVPRPVDARVSAVADALLADPADRRSLEAHARAVGVSRRTLTRLFVHDTGMSFDRWRTHMRLRAALPLLAEGQSVSRAARAVGYATPSAFLAAFRRTVGTSPGRYLHGDAEFEAPDTSAIRSI</sequence>
<dbReference type="InterPro" id="IPR003313">
    <property type="entry name" value="AraC-bd"/>
</dbReference>
<dbReference type="GO" id="GO:0003700">
    <property type="term" value="F:DNA-binding transcription factor activity"/>
    <property type="evidence" value="ECO:0007669"/>
    <property type="project" value="InterPro"/>
</dbReference>
<dbReference type="Gene3D" id="1.10.10.60">
    <property type="entry name" value="Homeodomain-like"/>
    <property type="match status" value="1"/>
</dbReference>